<keyword evidence="2" id="KW-1185">Reference proteome</keyword>
<proteinExistence type="predicted"/>
<protein>
    <submittedName>
        <fullName evidence="1">Uncharacterized protein</fullName>
    </submittedName>
</protein>
<accession>A0A9X2BZZ6</accession>
<dbReference type="EMBL" id="JAJLJH010000002">
    <property type="protein sequence ID" value="MCK9685921.1"/>
    <property type="molecule type" value="Genomic_DNA"/>
</dbReference>
<name>A0A9X2BZZ6_9BURK</name>
<gene>
    <name evidence="1" type="ORF">LPC04_09395</name>
</gene>
<comment type="caution">
    <text evidence="1">The sequence shown here is derived from an EMBL/GenBank/DDBJ whole genome shotgun (WGS) entry which is preliminary data.</text>
</comment>
<dbReference type="RefSeq" id="WP_275681959.1">
    <property type="nucleotide sequence ID" value="NZ_JAJLJH010000002.1"/>
</dbReference>
<reference evidence="1" key="1">
    <citation type="submission" date="2021-11" db="EMBL/GenBank/DDBJ databases">
        <title>BS-T2-15 a new species belonging to the Comamonadaceae family isolated from the soil of a French oak forest.</title>
        <authorList>
            <person name="Mieszkin S."/>
            <person name="Alain K."/>
        </authorList>
    </citation>
    <scope>NUCLEOTIDE SEQUENCE</scope>
    <source>
        <strain evidence="1">BS-T2-15</strain>
    </source>
</reference>
<evidence type="ECO:0000313" key="1">
    <source>
        <dbReference type="EMBL" id="MCK9685921.1"/>
    </source>
</evidence>
<organism evidence="1 2">
    <name type="scientific">Scleromatobacter humisilvae</name>
    <dbReference type="NCBI Taxonomy" id="2897159"/>
    <lineage>
        <taxon>Bacteria</taxon>
        <taxon>Pseudomonadati</taxon>
        <taxon>Pseudomonadota</taxon>
        <taxon>Betaproteobacteria</taxon>
        <taxon>Burkholderiales</taxon>
        <taxon>Sphaerotilaceae</taxon>
        <taxon>Scleromatobacter</taxon>
    </lineage>
</organism>
<sequence length="133" mass="15020">MSTSPRIDLLGLSELDSQLLVEADEAMFAAQLSLPDTRSARIESRRAFVEMKQLFMRAVENLEHRKGAWLRAQVRAAEDPVDLWLLRGPLLATLREDDVATRTMRAALYRTLDRTFPEAFGSAEVGVLSAQRF</sequence>
<dbReference type="AlphaFoldDB" id="A0A9X2BZZ6"/>
<dbReference type="Proteomes" id="UP001139353">
    <property type="component" value="Unassembled WGS sequence"/>
</dbReference>
<evidence type="ECO:0000313" key="2">
    <source>
        <dbReference type="Proteomes" id="UP001139353"/>
    </source>
</evidence>